<evidence type="ECO:0000313" key="10">
    <source>
        <dbReference type="EMBL" id="TWV34939.1"/>
    </source>
</evidence>
<dbReference type="GO" id="GO:0022857">
    <property type="term" value="F:transmembrane transporter activity"/>
    <property type="evidence" value="ECO:0007669"/>
    <property type="project" value="InterPro"/>
</dbReference>
<evidence type="ECO:0000256" key="5">
    <source>
        <dbReference type="ARBA" id="ARBA00022989"/>
    </source>
</evidence>
<evidence type="ECO:0000313" key="11">
    <source>
        <dbReference type="Proteomes" id="UP000320481"/>
    </source>
</evidence>
<accession>A0A5C6J0L4</accession>
<dbReference type="PROSITE" id="PS50850">
    <property type="entry name" value="MFS"/>
    <property type="match status" value="1"/>
</dbReference>
<feature type="transmembrane region" description="Helical" evidence="8">
    <location>
        <begin position="49"/>
        <end position="67"/>
    </location>
</feature>
<keyword evidence="5 8" id="KW-1133">Transmembrane helix</keyword>
<evidence type="ECO:0000256" key="8">
    <source>
        <dbReference type="SAM" id="Phobius"/>
    </source>
</evidence>
<evidence type="ECO:0000256" key="1">
    <source>
        <dbReference type="ARBA" id="ARBA00004651"/>
    </source>
</evidence>
<name>A0A5C6J0L4_9ACTN</name>
<keyword evidence="3" id="KW-1003">Cell membrane</keyword>
<feature type="transmembrane region" description="Helical" evidence="8">
    <location>
        <begin position="227"/>
        <end position="249"/>
    </location>
</feature>
<protein>
    <submittedName>
        <fullName evidence="10">MFS transporter</fullName>
    </submittedName>
</protein>
<dbReference type="PANTHER" id="PTHR42718">
    <property type="entry name" value="MAJOR FACILITATOR SUPERFAMILY MULTIDRUG TRANSPORTER MFSC"/>
    <property type="match status" value="1"/>
</dbReference>
<organism evidence="10 11">
    <name type="scientific">Streptomyces misionensis</name>
    <dbReference type="NCBI Taxonomy" id="67331"/>
    <lineage>
        <taxon>Bacteria</taxon>
        <taxon>Bacillati</taxon>
        <taxon>Actinomycetota</taxon>
        <taxon>Actinomycetes</taxon>
        <taxon>Kitasatosporales</taxon>
        <taxon>Streptomycetaceae</taxon>
        <taxon>Streptomyces</taxon>
    </lineage>
</organism>
<reference evidence="10" key="1">
    <citation type="journal article" date="2019" name="Microbiol. Resour. Announc.">
        <title>Draft Genomic Sequences of Streptomyces misionensis and Streptomyces albidoflavus, bacteria applied for phytopathogen biocontrol.</title>
        <authorList>
            <person name="Pylro V."/>
            <person name="Dias A."/>
            <person name="Andreote F."/>
            <person name="Varani A."/>
            <person name="Andreote C."/>
            <person name="Bernardo E."/>
            <person name="Martins T."/>
        </authorList>
    </citation>
    <scope>NUCLEOTIDE SEQUENCE [LARGE SCALE GENOMIC DNA]</scope>
    <source>
        <strain evidence="10">66</strain>
    </source>
</reference>
<feature type="transmembrane region" description="Helical" evidence="8">
    <location>
        <begin position="200"/>
        <end position="221"/>
    </location>
</feature>
<sequence>MTASGTTRRPALILAALALAQLIIALDYSIVFVALPDIGKGVGFSGQQLQWVIGAYAVAFGGSLLLGGRLADLLGRRRMFLTGLALYAIASVAGGMATEPGLLVAARAVQGIGGALLAPATLSLLTTTFEEGRERNRALGIWGATGSSGMVVGSLLGGVLTQAFGWEAIFYVNVPLALGVGLLGLRVLPTDATAERRQGFDLPGGISVTAGALLLVFGLVQGPEAGWAAPVTLISFVAAAALIVAFVVIESRTADPLVPLKVFSYKSLRLGSLITFMFMATFGASAYFLTLALQTVRDWSALATGLAFILPCACVLVGSVIGGKLSTAIGVRGTLAIGLVIGSVGTALFAAFLDSGSTYVQMAPGIVVFSLAQGVIWTAMFAAATAGVEERLQGLASGLATSGQQVGAAVGLAVLVAVSNAVAGSDPTPAKLSNGLQAATYTSAVLILLTVGLALALNKQPKAAAAESSQVVTGGLPAEPAVQAQNT</sequence>
<keyword evidence="7" id="KW-0046">Antibiotic resistance</keyword>
<dbReference type="EMBL" id="VOGW01000168">
    <property type="protein sequence ID" value="TWV34939.1"/>
    <property type="molecule type" value="Genomic_DNA"/>
</dbReference>
<evidence type="ECO:0000256" key="2">
    <source>
        <dbReference type="ARBA" id="ARBA00022448"/>
    </source>
</evidence>
<feature type="domain" description="Major facilitator superfamily (MFS) profile" evidence="9">
    <location>
        <begin position="13"/>
        <end position="462"/>
    </location>
</feature>
<dbReference type="Gene3D" id="1.20.1250.20">
    <property type="entry name" value="MFS general substrate transporter like domains"/>
    <property type="match status" value="1"/>
</dbReference>
<evidence type="ECO:0000256" key="3">
    <source>
        <dbReference type="ARBA" id="ARBA00022475"/>
    </source>
</evidence>
<feature type="transmembrane region" description="Helical" evidence="8">
    <location>
        <begin position="270"/>
        <end position="293"/>
    </location>
</feature>
<comment type="caution">
    <text evidence="10">The sequence shown here is derived from an EMBL/GenBank/DDBJ whole genome shotgun (WGS) entry which is preliminary data.</text>
</comment>
<dbReference type="InterPro" id="IPR005829">
    <property type="entry name" value="Sugar_transporter_CS"/>
</dbReference>
<dbReference type="AlphaFoldDB" id="A0A5C6J0L4"/>
<dbReference type="PROSITE" id="PS00216">
    <property type="entry name" value="SUGAR_TRANSPORT_1"/>
    <property type="match status" value="1"/>
</dbReference>
<keyword evidence="11" id="KW-1185">Reference proteome</keyword>
<dbReference type="CDD" id="cd17321">
    <property type="entry name" value="MFS_MMR_MDR_like"/>
    <property type="match status" value="1"/>
</dbReference>
<dbReference type="GO" id="GO:0005886">
    <property type="term" value="C:plasma membrane"/>
    <property type="evidence" value="ECO:0007669"/>
    <property type="project" value="UniProtKB-SubCell"/>
</dbReference>
<evidence type="ECO:0000256" key="6">
    <source>
        <dbReference type="ARBA" id="ARBA00023136"/>
    </source>
</evidence>
<comment type="subcellular location">
    <subcellularLocation>
        <location evidence="1">Cell membrane</location>
        <topology evidence="1">Multi-pass membrane protein</topology>
    </subcellularLocation>
</comment>
<evidence type="ECO:0000259" key="9">
    <source>
        <dbReference type="PROSITE" id="PS50850"/>
    </source>
</evidence>
<evidence type="ECO:0000256" key="7">
    <source>
        <dbReference type="ARBA" id="ARBA00023251"/>
    </source>
</evidence>
<proteinExistence type="predicted"/>
<dbReference type="Proteomes" id="UP000320481">
    <property type="component" value="Unassembled WGS sequence"/>
</dbReference>
<feature type="transmembrane region" description="Helical" evidence="8">
    <location>
        <begin position="79"/>
        <end position="98"/>
    </location>
</feature>
<keyword evidence="6 8" id="KW-0472">Membrane</keyword>
<feature type="transmembrane region" description="Helical" evidence="8">
    <location>
        <begin position="438"/>
        <end position="457"/>
    </location>
</feature>
<dbReference type="PANTHER" id="PTHR42718:SF46">
    <property type="entry name" value="BLR6921 PROTEIN"/>
    <property type="match status" value="1"/>
</dbReference>
<evidence type="ECO:0000256" key="4">
    <source>
        <dbReference type="ARBA" id="ARBA00022692"/>
    </source>
</evidence>
<keyword evidence="4 8" id="KW-0812">Transmembrane</keyword>
<dbReference type="Pfam" id="PF07690">
    <property type="entry name" value="MFS_1"/>
    <property type="match status" value="1"/>
</dbReference>
<dbReference type="InterPro" id="IPR020846">
    <property type="entry name" value="MFS_dom"/>
</dbReference>
<feature type="transmembrane region" description="Helical" evidence="8">
    <location>
        <begin position="138"/>
        <end position="156"/>
    </location>
</feature>
<feature type="transmembrane region" description="Helical" evidence="8">
    <location>
        <begin position="299"/>
        <end position="321"/>
    </location>
</feature>
<feature type="transmembrane region" description="Helical" evidence="8">
    <location>
        <begin position="168"/>
        <end position="188"/>
    </location>
</feature>
<dbReference type="GO" id="GO:0046677">
    <property type="term" value="P:response to antibiotic"/>
    <property type="evidence" value="ECO:0007669"/>
    <property type="project" value="UniProtKB-KW"/>
</dbReference>
<dbReference type="InterPro" id="IPR011701">
    <property type="entry name" value="MFS"/>
</dbReference>
<dbReference type="RefSeq" id="WP_146467840.1">
    <property type="nucleotide sequence ID" value="NZ_VOGW01000168.1"/>
</dbReference>
<gene>
    <name evidence="10" type="ORF">FRZ03_27610</name>
</gene>
<keyword evidence="2" id="KW-0813">Transport</keyword>
<dbReference type="Gene3D" id="1.20.1720.10">
    <property type="entry name" value="Multidrug resistance protein D"/>
    <property type="match status" value="1"/>
</dbReference>
<feature type="transmembrane region" description="Helical" evidence="8">
    <location>
        <begin position="395"/>
        <end position="418"/>
    </location>
</feature>
<feature type="transmembrane region" description="Helical" evidence="8">
    <location>
        <begin position="359"/>
        <end position="383"/>
    </location>
</feature>
<dbReference type="SUPFAM" id="SSF103473">
    <property type="entry name" value="MFS general substrate transporter"/>
    <property type="match status" value="1"/>
</dbReference>
<feature type="transmembrane region" description="Helical" evidence="8">
    <location>
        <begin position="333"/>
        <end position="353"/>
    </location>
</feature>
<feature type="transmembrane region" description="Helical" evidence="8">
    <location>
        <begin position="104"/>
        <end position="126"/>
    </location>
</feature>
<dbReference type="InterPro" id="IPR036259">
    <property type="entry name" value="MFS_trans_sf"/>
</dbReference>